<evidence type="ECO:0000313" key="1">
    <source>
        <dbReference type="EMBL" id="JAD60268.1"/>
    </source>
</evidence>
<protein>
    <submittedName>
        <fullName evidence="1">Uncharacterized protein</fullName>
    </submittedName>
</protein>
<organism evidence="1">
    <name type="scientific">Arundo donax</name>
    <name type="common">Giant reed</name>
    <name type="synonym">Donax arundinaceus</name>
    <dbReference type="NCBI Taxonomy" id="35708"/>
    <lineage>
        <taxon>Eukaryota</taxon>
        <taxon>Viridiplantae</taxon>
        <taxon>Streptophyta</taxon>
        <taxon>Embryophyta</taxon>
        <taxon>Tracheophyta</taxon>
        <taxon>Spermatophyta</taxon>
        <taxon>Magnoliopsida</taxon>
        <taxon>Liliopsida</taxon>
        <taxon>Poales</taxon>
        <taxon>Poaceae</taxon>
        <taxon>PACMAD clade</taxon>
        <taxon>Arundinoideae</taxon>
        <taxon>Arundineae</taxon>
        <taxon>Arundo</taxon>
    </lineage>
</organism>
<name>A0A0A9BDP2_ARUDO</name>
<reference evidence="1" key="2">
    <citation type="journal article" date="2015" name="Data Brief">
        <title>Shoot transcriptome of the giant reed, Arundo donax.</title>
        <authorList>
            <person name="Barrero R.A."/>
            <person name="Guerrero F.D."/>
            <person name="Moolhuijzen P."/>
            <person name="Goolsby J.A."/>
            <person name="Tidwell J."/>
            <person name="Bellgard S.E."/>
            <person name="Bellgard M.I."/>
        </authorList>
    </citation>
    <scope>NUCLEOTIDE SEQUENCE</scope>
    <source>
        <tissue evidence="1">Shoot tissue taken approximately 20 cm above the soil surface</tissue>
    </source>
</reference>
<dbReference type="EMBL" id="GBRH01237627">
    <property type="protein sequence ID" value="JAD60268.1"/>
    <property type="molecule type" value="Transcribed_RNA"/>
</dbReference>
<sequence>MLPKIFVLGGGGMI</sequence>
<proteinExistence type="predicted"/>
<reference evidence="1" key="1">
    <citation type="submission" date="2014-09" db="EMBL/GenBank/DDBJ databases">
        <authorList>
            <person name="Magalhaes I.L.F."/>
            <person name="Oliveira U."/>
            <person name="Santos F.R."/>
            <person name="Vidigal T.H.D.A."/>
            <person name="Brescovit A.D."/>
            <person name="Santos A.J."/>
        </authorList>
    </citation>
    <scope>NUCLEOTIDE SEQUENCE</scope>
    <source>
        <tissue evidence="1">Shoot tissue taken approximately 20 cm above the soil surface</tissue>
    </source>
</reference>
<accession>A0A0A9BDP2</accession>